<proteinExistence type="predicted"/>
<evidence type="ECO:0000313" key="2">
    <source>
        <dbReference type="Proteomes" id="UP000215459"/>
    </source>
</evidence>
<organism evidence="1 2">
    <name type="scientific">Paludifilum halophilum</name>
    <dbReference type="NCBI Taxonomy" id="1642702"/>
    <lineage>
        <taxon>Bacteria</taxon>
        <taxon>Bacillati</taxon>
        <taxon>Bacillota</taxon>
        <taxon>Bacilli</taxon>
        <taxon>Bacillales</taxon>
        <taxon>Thermoactinomycetaceae</taxon>
        <taxon>Paludifilum</taxon>
    </lineage>
</organism>
<sequence>MAHHILFVYAHPDDETFSCGGTIARYAERPDVRISLYCATRGEAGSPGTPPLCRQDELGAFRARELESAAGILGIDHVLIRDYGDKKLKRMPEGSLSDDIEGVIHASKPDAVITFPPHGISGHPDHQAVQKATFQAIHRVDPDAKIRFYYTVIPESTASSASPVHRTPDHEVTTRIDVTPYRQTMMEALQQHRTQHVSIKRVFPGVLAGKWERLRTTEYFQAVRPADSIPLTELL</sequence>
<protein>
    <recommendedName>
        <fullName evidence="3">PIG-L domain-containing protein</fullName>
    </recommendedName>
</protein>
<dbReference type="Pfam" id="PF02585">
    <property type="entry name" value="PIG-L"/>
    <property type="match status" value="1"/>
</dbReference>
<reference evidence="1 2" key="1">
    <citation type="submission" date="2017-07" db="EMBL/GenBank/DDBJ databases">
        <title>The genome sequence of Paludifilum halophilum highlights mechanisms for microbial adaptation to high salt environemnts.</title>
        <authorList>
            <person name="Belbahri L."/>
        </authorList>
    </citation>
    <scope>NUCLEOTIDE SEQUENCE [LARGE SCALE GENOMIC DNA]</scope>
    <source>
        <strain evidence="1 2">DSM 102817</strain>
    </source>
</reference>
<dbReference type="PANTHER" id="PTHR12993:SF11">
    <property type="entry name" value="N-ACETYLGLUCOSAMINYL-PHOSPHATIDYLINOSITOL DE-N-ACETYLASE"/>
    <property type="match status" value="1"/>
</dbReference>
<dbReference type="EMBL" id="NOWF01000001">
    <property type="protein sequence ID" value="OYD09743.1"/>
    <property type="molecule type" value="Genomic_DNA"/>
</dbReference>
<comment type="caution">
    <text evidence="1">The sequence shown here is derived from an EMBL/GenBank/DDBJ whole genome shotgun (WGS) entry which is preliminary data.</text>
</comment>
<dbReference type="SUPFAM" id="SSF102588">
    <property type="entry name" value="LmbE-like"/>
    <property type="match status" value="1"/>
</dbReference>
<dbReference type="InterPro" id="IPR003737">
    <property type="entry name" value="GlcNAc_PI_deacetylase-related"/>
</dbReference>
<gene>
    <name evidence="1" type="ORF">CHM34_01735</name>
</gene>
<dbReference type="RefSeq" id="WP_094262844.1">
    <property type="nucleotide sequence ID" value="NZ_NOWF01000001.1"/>
</dbReference>
<dbReference type="Gene3D" id="3.40.50.10320">
    <property type="entry name" value="LmbE-like"/>
    <property type="match status" value="1"/>
</dbReference>
<keyword evidence="2" id="KW-1185">Reference proteome</keyword>
<dbReference type="InterPro" id="IPR024078">
    <property type="entry name" value="LmbE-like_dom_sf"/>
</dbReference>
<evidence type="ECO:0008006" key="3">
    <source>
        <dbReference type="Google" id="ProtNLM"/>
    </source>
</evidence>
<dbReference type="OrthoDB" id="9790023at2"/>
<evidence type="ECO:0000313" key="1">
    <source>
        <dbReference type="EMBL" id="OYD09743.1"/>
    </source>
</evidence>
<dbReference type="PANTHER" id="PTHR12993">
    <property type="entry name" value="N-ACETYLGLUCOSAMINYL-PHOSPHATIDYLINOSITOL DE-N-ACETYLASE-RELATED"/>
    <property type="match status" value="1"/>
</dbReference>
<accession>A0A235BBT8</accession>
<name>A0A235BBT8_9BACL</name>
<dbReference type="AlphaFoldDB" id="A0A235BBT8"/>
<dbReference type="Proteomes" id="UP000215459">
    <property type="component" value="Unassembled WGS sequence"/>
</dbReference>
<dbReference type="GO" id="GO:0016811">
    <property type="term" value="F:hydrolase activity, acting on carbon-nitrogen (but not peptide) bonds, in linear amides"/>
    <property type="evidence" value="ECO:0007669"/>
    <property type="project" value="TreeGrafter"/>
</dbReference>